<organism evidence="3 4">
    <name type="scientific">Apiospora saccharicola</name>
    <dbReference type="NCBI Taxonomy" id="335842"/>
    <lineage>
        <taxon>Eukaryota</taxon>
        <taxon>Fungi</taxon>
        <taxon>Dikarya</taxon>
        <taxon>Ascomycota</taxon>
        <taxon>Pezizomycotina</taxon>
        <taxon>Sordariomycetes</taxon>
        <taxon>Xylariomycetidae</taxon>
        <taxon>Amphisphaeriales</taxon>
        <taxon>Apiosporaceae</taxon>
        <taxon>Apiospora</taxon>
    </lineage>
</organism>
<feature type="compositionally biased region" description="Low complexity" evidence="1">
    <location>
        <begin position="1"/>
        <end position="22"/>
    </location>
</feature>
<gene>
    <name evidence="3" type="ORF">PG996_004464</name>
</gene>
<feature type="region of interest" description="Disordered" evidence="1">
    <location>
        <begin position="775"/>
        <end position="794"/>
    </location>
</feature>
<feature type="compositionally biased region" description="Basic residues" evidence="1">
    <location>
        <begin position="27"/>
        <end position="41"/>
    </location>
</feature>
<dbReference type="SUPFAM" id="SSF56112">
    <property type="entry name" value="Protein kinase-like (PK-like)"/>
    <property type="match status" value="1"/>
</dbReference>
<dbReference type="PROSITE" id="PS50011">
    <property type="entry name" value="PROTEIN_KINASE_DOM"/>
    <property type="match status" value="1"/>
</dbReference>
<keyword evidence="4" id="KW-1185">Reference proteome</keyword>
<feature type="compositionally biased region" description="Basic residues" evidence="1">
    <location>
        <begin position="909"/>
        <end position="920"/>
    </location>
</feature>
<evidence type="ECO:0000256" key="1">
    <source>
        <dbReference type="SAM" id="MobiDB-lite"/>
    </source>
</evidence>
<sequence>MLEVPPFLSYSSNPGSSLSPPSSNHPPPRHTSYRKTRYPHRPKLDTTGGTVLHHQEGTFTLTIQPADGDRWLRNEEEDSDSAFTVSESGFSEFRTIKTVTDLGLRKYAPEQFPTLAPICSRGGEDARATEEAFDASLDADHQEEYSLKSVSGQLWKAMAMAKYSDEKEKFLPHDKLFSIVNDLAIQCILAETFNTEQQRRDNKERLIQICGDEHETSRRMVFTILVIQEKVNYIDDFISNEIYDINLPFSQDESAGNNSFRVRKVKGRTSGTKFCFPDWEDRFLDRFCEDQYRVVTPYLHVSNNEDKEVHFYKFHRKIRLPFTDWEWKKQGGYGAISRVKIHKAHHAFVPGVVNSETDPVFAVKSLHTTDDERDTREVEVLQRFSGSRRGHPHLIRLLMAFKHAKKMHLLFPWASGNLFELWAANPEPEQSNEMVQWLINQCSGLAGGLAKVHHHDTWPRDQNGKEDQLGRHGDIKPLNILWFASIDELTQKQKNHLVLADFGLTIFHSASGNTELTTANRLRGCSRTYRPPEVDLGDGKILQSYDIWSLACLYLEFITWYLRGFKMTYNETPGLNPVTFADHRIAGDNTDEDKFFTIRKESDKVDAHEAVVKPEVKQWISDLRNRDNCPQCLVDFLDFIQNRMLLSVAFERADMKEVNNQLVAIRNECKLDSYCGGRGQSILGRSARKATDIPATGTLRDPANAEGGPDVEGSVDLFDLSGSDDNGLDIAIIEQLQRTETIPAEECWDGVEEGDDAPNDDTEHRCTTREIIPVSGECVSDQNPRRSRKDHEMPQLVTDLTASTFDESQIFTPPGSAAMAMTPYTTQPSAEESIATDQDDDHESPTLSNCNSSMAAESLLSLSDSPGVRHPPVPGADPGPSQANPTEPSAARVNFQGEAHAATPGSERARRKEARSKGIRARYHGKAKRILKQVWDKFKVRVESYFSDDETLMRRSTLSICQR</sequence>
<feature type="domain" description="Protein kinase" evidence="2">
    <location>
        <begin position="322"/>
        <end position="663"/>
    </location>
</feature>
<evidence type="ECO:0000259" key="2">
    <source>
        <dbReference type="PROSITE" id="PS50011"/>
    </source>
</evidence>
<accession>A0ABR1W480</accession>
<dbReference type="Proteomes" id="UP001446871">
    <property type="component" value="Unassembled WGS sequence"/>
</dbReference>
<proteinExistence type="predicted"/>
<feature type="compositionally biased region" description="Acidic residues" evidence="1">
    <location>
        <begin position="750"/>
        <end position="760"/>
    </location>
</feature>
<name>A0ABR1W480_9PEZI</name>
<dbReference type="Gene3D" id="1.10.510.10">
    <property type="entry name" value="Transferase(Phosphotransferase) domain 1"/>
    <property type="match status" value="1"/>
</dbReference>
<dbReference type="InterPro" id="IPR000719">
    <property type="entry name" value="Prot_kinase_dom"/>
</dbReference>
<feature type="region of interest" description="Disordered" evidence="1">
    <location>
        <begin position="799"/>
        <end position="850"/>
    </location>
</feature>
<protein>
    <submittedName>
        <fullName evidence="3">Kinase-like protein</fullName>
    </submittedName>
</protein>
<dbReference type="PANTHER" id="PTHR24359">
    <property type="entry name" value="SERINE/THREONINE-PROTEIN KINASE SBK1"/>
    <property type="match status" value="1"/>
</dbReference>
<dbReference type="Pfam" id="PF00069">
    <property type="entry name" value="Pkinase"/>
    <property type="match status" value="1"/>
</dbReference>
<dbReference type="SMART" id="SM00220">
    <property type="entry name" value="S_TKc"/>
    <property type="match status" value="1"/>
</dbReference>
<feature type="compositionally biased region" description="Polar residues" evidence="1">
    <location>
        <begin position="799"/>
        <end position="811"/>
    </location>
</feature>
<evidence type="ECO:0000313" key="3">
    <source>
        <dbReference type="EMBL" id="KAK8078294.1"/>
    </source>
</evidence>
<feature type="region of interest" description="Disordered" evidence="1">
    <location>
        <begin position="1"/>
        <end position="50"/>
    </location>
</feature>
<dbReference type="EMBL" id="JAQQWM010000002">
    <property type="protein sequence ID" value="KAK8078294.1"/>
    <property type="molecule type" value="Genomic_DNA"/>
</dbReference>
<dbReference type="InterPro" id="IPR011009">
    <property type="entry name" value="Kinase-like_dom_sf"/>
</dbReference>
<evidence type="ECO:0000313" key="4">
    <source>
        <dbReference type="Proteomes" id="UP001446871"/>
    </source>
</evidence>
<feature type="region of interest" description="Disordered" evidence="1">
    <location>
        <begin position="750"/>
        <end position="769"/>
    </location>
</feature>
<comment type="caution">
    <text evidence="3">The sequence shown here is derived from an EMBL/GenBank/DDBJ whole genome shotgun (WGS) entry which is preliminary data.</text>
</comment>
<dbReference type="PANTHER" id="PTHR24359:SF37">
    <property type="entry name" value="PROTEIN KINASE DOMAIN-CONTAINING PROTEIN"/>
    <property type="match status" value="1"/>
</dbReference>
<reference evidence="3 4" key="1">
    <citation type="submission" date="2023-01" db="EMBL/GenBank/DDBJ databases">
        <title>Analysis of 21 Apiospora genomes using comparative genomics revels a genus with tremendous synthesis potential of carbohydrate active enzymes and secondary metabolites.</title>
        <authorList>
            <person name="Sorensen T."/>
        </authorList>
    </citation>
    <scope>NUCLEOTIDE SEQUENCE [LARGE SCALE GENOMIC DNA]</scope>
    <source>
        <strain evidence="3 4">CBS 83171</strain>
    </source>
</reference>
<feature type="region of interest" description="Disordered" evidence="1">
    <location>
        <begin position="862"/>
        <end position="920"/>
    </location>
</feature>